<keyword evidence="1" id="KW-0378">Hydrolase</keyword>
<protein>
    <submittedName>
        <fullName evidence="3">BnaCnng78080D protein</fullName>
    </submittedName>
</protein>
<evidence type="ECO:0000256" key="1">
    <source>
        <dbReference type="ARBA" id="ARBA00022801"/>
    </source>
</evidence>
<dbReference type="AlphaFoldDB" id="A0A078JXX0"/>
<evidence type="ECO:0000259" key="2">
    <source>
        <dbReference type="Pfam" id="PF01764"/>
    </source>
</evidence>
<dbReference type="InterPro" id="IPR044819">
    <property type="entry name" value="OBL-like"/>
</dbReference>
<sequence>MKRLHQKNPTPAMASSSFFLLHDRQSEKRHLFFCLIKRHSFSKSEKPIRIQKVGTLKGYFVAALFPSILAIHGEDELLDKLEGVYTFGQPRVGDEEFGEYMKEVMKKHGIEYERFVYNNDMVTRVPFDDKILFGYKHYGSCNYFNSLYKGK</sequence>
<feature type="domain" description="Fungal lipase-type" evidence="2">
    <location>
        <begin position="61"/>
        <end position="128"/>
    </location>
</feature>
<dbReference type="Pfam" id="PF01764">
    <property type="entry name" value="Lipase_3"/>
    <property type="match status" value="1"/>
</dbReference>
<dbReference type="PANTHER" id="PTHR46086:SF21">
    <property type="entry name" value="TRIACYLGLYCEROL LIPASE-LIKE 1"/>
    <property type="match status" value="1"/>
</dbReference>
<dbReference type="GO" id="GO:0004806">
    <property type="term" value="F:triacylglycerol lipase activity"/>
    <property type="evidence" value="ECO:0007669"/>
    <property type="project" value="InterPro"/>
</dbReference>
<reference evidence="3" key="1">
    <citation type="journal article" date="2014" name="Science">
        <title>Plant genetics. Early allopolyploid evolution in the post-Neolithic Brassica napus oilseed genome.</title>
        <authorList>
            <person name="Chalhoub B."/>
            <person name="Denoeud F."/>
            <person name="Liu S."/>
            <person name="Parkin I.A."/>
            <person name="Tang H."/>
            <person name="Wang X."/>
            <person name="Chiquet J."/>
            <person name="Belcram H."/>
            <person name="Tong C."/>
            <person name="Samans B."/>
            <person name="Correa M."/>
            <person name="Da Silva C."/>
            <person name="Just J."/>
            <person name="Falentin C."/>
            <person name="Koh C.S."/>
            <person name="Le Clainche I."/>
            <person name="Bernard M."/>
            <person name="Bento P."/>
            <person name="Noel B."/>
            <person name="Labadie K."/>
            <person name="Alberti A."/>
            <person name="Charles M."/>
            <person name="Arnaud D."/>
            <person name="Guo H."/>
            <person name="Daviaud C."/>
            <person name="Alamery S."/>
            <person name="Jabbari K."/>
            <person name="Zhao M."/>
            <person name="Edger P.P."/>
            <person name="Chelaifa H."/>
            <person name="Tack D."/>
            <person name="Lassalle G."/>
            <person name="Mestiri I."/>
            <person name="Schnel N."/>
            <person name="Le Paslier M.C."/>
            <person name="Fan G."/>
            <person name="Renault V."/>
            <person name="Bayer P.E."/>
            <person name="Golicz A.A."/>
            <person name="Manoli S."/>
            <person name="Lee T.H."/>
            <person name="Thi V.H."/>
            <person name="Chalabi S."/>
            <person name="Hu Q."/>
            <person name="Fan C."/>
            <person name="Tollenaere R."/>
            <person name="Lu Y."/>
            <person name="Battail C."/>
            <person name="Shen J."/>
            <person name="Sidebottom C.H."/>
            <person name="Wang X."/>
            <person name="Canaguier A."/>
            <person name="Chauveau A."/>
            <person name="Berard A."/>
            <person name="Deniot G."/>
            <person name="Guan M."/>
            <person name="Liu Z."/>
            <person name="Sun F."/>
            <person name="Lim Y.P."/>
            <person name="Lyons E."/>
            <person name="Town C.D."/>
            <person name="Bancroft I."/>
            <person name="Wang X."/>
            <person name="Meng J."/>
            <person name="Ma J."/>
            <person name="Pires J.C."/>
            <person name="King G.J."/>
            <person name="Brunel D."/>
            <person name="Delourme R."/>
            <person name="Renard M."/>
            <person name="Aury J.M."/>
            <person name="Adams K.L."/>
            <person name="Batley J."/>
            <person name="Snowdon R.J."/>
            <person name="Tost J."/>
            <person name="Edwards D."/>
            <person name="Zhou Y."/>
            <person name="Hua W."/>
            <person name="Sharpe A.G."/>
            <person name="Paterson A.H."/>
            <person name="Guan C."/>
            <person name="Wincker P."/>
        </authorList>
    </citation>
    <scope>NUCLEOTIDE SEQUENCE [LARGE SCALE GENOMIC DNA]</scope>
</reference>
<dbReference type="Gramene" id="CDY72518">
    <property type="protein sequence ID" value="CDY72518"/>
    <property type="gene ID" value="GSBRNA2T00030299001"/>
</dbReference>
<dbReference type="SUPFAM" id="SSF53474">
    <property type="entry name" value="alpha/beta-Hydrolases"/>
    <property type="match status" value="1"/>
</dbReference>
<dbReference type="GO" id="GO:0006629">
    <property type="term" value="P:lipid metabolic process"/>
    <property type="evidence" value="ECO:0007669"/>
    <property type="project" value="InterPro"/>
</dbReference>
<dbReference type="Gene3D" id="3.40.50.1820">
    <property type="entry name" value="alpha/beta hydrolase"/>
    <property type="match status" value="1"/>
</dbReference>
<dbReference type="InterPro" id="IPR002921">
    <property type="entry name" value="Fungal_lipase-type"/>
</dbReference>
<evidence type="ECO:0000313" key="3">
    <source>
        <dbReference type="EMBL" id="CDY72518.1"/>
    </source>
</evidence>
<name>A0A078JXX0_BRANA</name>
<dbReference type="EMBL" id="LK051543">
    <property type="protein sequence ID" value="CDY72518.1"/>
    <property type="molecule type" value="Genomic_DNA"/>
</dbReference>
<organism evidence="3">
    <name type="scientific">Brassica napus</name>
    <name type="common">Rape</name>
    <dbReference type="NCBI Taxonomy" id="3708"/>
    <lineage>
        <taxon>Eukaryota</taxon>
        <taxon>Viridiplantae</taxon>
        <taxon>Streptophyta</taxon>
        <taxon>Embryophyta</taxon>
        <taxon>Tracheophyta</taxon>
        <taxon>Spermatophyta</taxon>
        <taxon>Magnoliopsida</taxon>
        <taxon>eudicotyledons</taxon>
        <taxon>Gunneridae</taxon>
        <taxon>Pentapetalae</taxon>
        <taxon>rosids</taxon>
        <taxon>malvids</taxon>
        <taxon>Brassicales</taxon>
        <taxon>Brassicaceae</taxon>
        <taxon>Brassiceae</taxon>
        <taxon>Brassica</taxon>
    </lineage>
</organism>
<dbReference type="InterPro" id="IPR029058">
    <property type="entry name" value="AB_hydrolase_fold"/>
</dbReference>
<feature type="non-terminal residue" evidence="3">
    <location>
        <position position="151"/>
    </location>
</feature>
<proteinExistence type="predicted"/>
<dbReference type="PANTHER" id="PTHR46086">
    <property type="entry name" value="ALPHA/BETA-HYDROLASES SUPERFAMILY PROTEIN"/>
    <property type="match status" value="1"/>
</dbReference>
<reference evidence="3" key="2">
    <citation type="submission" date="2014-06" db="EMBL/GenBank/DDBJ databases">
        <authorList>
            <person name="Genoscope - CEA"/>
        </authorList>
    </citation>
    <scope>NUCLEOTIDE SEQUENCE</scope>
</reference>
<accession>A0A078JXX0</accession>
<gene>
    <name evidence="3" type="primary">BnaCnng78080D</name>
    <name evidence="3" type="ORF">GSBRNA2T00030299001</name>
</gene>
<dbReference type="PaxDb" id="3708-A0A078JXX0"/>